<feature type="transmembrane region" description="Helical" evidence="1">
    <location>
        <begin position="137"/>
        <end position="156"/>
    </location>
</feature>
<feature type="transmembrane region" description="Helical" evidence="1">
    <location>
        <begin position="12"/>
        <end position="29"/>
    </location>
</feature>
<feature type="transmembrane region" description="Helical" evidence="1">
    <location>
        <begin position="322"/>
        <end position="342"/>
    </location>
</feature>
<dbReference type="EMBL" id="JAGSPJ010000003">
    <property type="protein sequence ID" value="MBR7800132.1"/>
    <property type="molecule type" value="Genomic_DNA"/>
</dbReference>
<keyword evidence="3" id="KW-1185">Reference proteome</keyword>
<gene>
    <name evidence="2" type="ORF">KDM90_08985</name>
</gene>
<dbReference type="InterPro" id="IPR010266">
    <property type="entry name" value="NnrS"/>
</dbReference>
<evidence type="ECO:0000313" key="3">
    <source>
        <dbReference type="Proteomes" id="UP000678545"/>
    </source>
</evidence>
<dbReference type="Proteomes" id="UP000678545">
    <property type="component" value="Unassembled WGS sequence"/>
</dbReference>
<feature type="transmembrane region" description="Helical" evidence="1">
    <location>
        <begin position="162"/>
        <end position="183"/>
    </location>
</feature>
<keyword evidence="1" id="KW-0812">Transmembrane</keyword>
<sequence>MKRLAHAPHRLYFFLGALAVSILFSWWWWQLQSPRPIEMPLHAVLMPLGVFPLFILGFTFTAGPKWLSLNEPPHNFLLHGGTYFSGLLLALFASTWGLNPLRMSGFALMLAAWCAVTFRWARLILLSPVKDKNHAQALLFAMTGGILSLACAFFWSAGVREAWVAARQMAFFAFLLPVFLTVCHRMLPFFSSNVIRSYTVWRPYWLLNLWIGSSWALAFTGILEWHVVEAVLASMLSLSFANTSWRWGLFRSLENRLLAMLHLSFAWLSVVFALQAVSAFGVPIGSAMIHALALGFMGTMLVGFVSRVSFGHSGRPLQASNALWCIYLALHIAALLRVVASVTATPQMLQWSASIWLLLILAWIGLMLPIYLTPRADGQAG</sequence>
<dbReference type="AlphaFoldDB" id="A0A941IF87"/>
<feature type="transmembrane region" description="Helical" evidence="1">
    <location>
        <begin position="76"/>
        <end position="98"/>
    </location>
</feature>
<dbReference type="RefSeq" id="WP_212675263.1">
    <property type="nucleotide sequence ID" value="NZ_JAGSPJ010000003.1"/>
</dbReference>
<feature type="transmembrane region" description="Helical" evidence="1">
    <location>
        <begin position="348"/>
        <end position="372"/>
    </location>
</feature>
<name>A0A941IF87_9BURK</name>
<dbReference type="Pfam" id="PF05940">
    <property type="entry name" value="NnrS"/>
    <property type="match status" value="1"/>
</dbReference>
<feature type="transmembrane region" description="Helical" evidence="1">
    <location>
        <begin position="287"/>
        <end position="310"/>
    </location>
</feature>
<reference evidence="2" key="1">
    <citation type="submission" date="2021-04" db="EMBL/GenBank/DDBJ databases">
        <title>novel species isolated from subtropical streams in China.</title>
        <authorList>
            <person name="Lu H."/>
        </authorList>
    </citation>
    <scope>NUCLEOTIDE SEQUENCE</scope>
    <source>
        <strain evidence="2">FT137W</strain>
    </source>
</reference>
<keyword evidence="1" id="KW-1133">Transmembrane helix</keyword>
<feature type="transmembrane region" description="Helical" evidence="1">
    <location>
        <begin position="257"/>
        <end position="281"/>
    </location>
</feature>
<protein>
    <submittedName>
        <fullName evidence="2">NnrS family protein</fullName>
    </submittedName>
</protein>
<keyword evidence="1" id="KW-0472">Membrane</keyword>
<feature type="transmembrane region" description="Helical" evidence="1">
    <location>
        <begin position="204"/>
        <end position="222"/>
    </location>
</feature>
<feature type="transmembrane region" description="Helical" evidence="1">
    <location>
        <begin position="104"/>
        <end position="125"/>
    </location>
</feature>
<comment type="caution">
    <text evidence="2">The sequence shown here is derived from an EMBL/GenBank/DDBJ whole genome shotgun (WGS) entry which is preliminary data.</text>
</comment>
<feature type="transmembrane region" description="Helical" evidence="1">
    <location>
        <begin position="41"/>
        <end position="64"/>
    </location>
</feature>
<accession>A0A941IF87</accession>
<evidence type="ECO:0000313" key="2">
    <source>
        <dbReference type="EMBL" id="MBR7800132.1"/>
    </source>
</evidence>
<evidence type="ECO:0000256" key="1">
    <source>
        <dbReference type="SAM" id="Phobius"/>
    </source>
</evidence>
<organism evidence="2 3">
    <name type="scientific">Undibacterium fentianense</name>
    <dbReference type="NCBI Taxonomy" id="2828728"/>
    <lineage>
        <taxon>Bacteria</taxon>
        <taxon>Pseudomonadati</taxon>
        <taxon>Pseudomonadota</taxon>
        <taxon>Betaproteobacteria</taxon>
        <taxon>Burkholderiales</taxon>
        <taxon>Oxalobacteraceae</taxon>
        <taxon>Undibacterium</taxon>
    </lineage>
</organism>
<feature type="transmembrane region" description="Helical" evidence="1">
    <location>
        <begin position="228"/>
        <end position="245"/>
    </location>
</feature>
<proteinExistence type="predicted"/>